<feature type="transmembrane region" description="Helical" evidence="1">
    <location>
        <begin position="81"/>
        <end position="105"/>
    </location>
</feature>
<proteinExistence type="predicted"/>
<evidence type="ECO:0000313" key="3">
    <source>
        <dbReference type="Proteomes" id="UP000610862"/>
    </source>
</evidence>
<dbReference type="Proteomes" id="UP000610862">
    <property type="component" value="Unassembled WGS sequence"/>
</dbReference>
<keyword evidence="3" id="KW-1185">Reference proteome</keyword>
<organism evidence="2 3">
    <name type="scientific">Lentihominibacter hominis</name>
    <dbReference type="NCBI Taxonomy" id="2763645"/>
    <lineage>
        <taxon>Bacteria</taxon>
        <taxon>Bacillati</taxon>
        <taxon>Bacillota</taxon>
        <taxon>Clostridia</taxon>
        <taxon>Peptostreptococcales</taxon>
        <taxon>Anaerovoracaceae</taxon>
        <taxon>Lentihominibacter</taxon>
    </lineage>
</organism>
<feature type="transmembrane region" description="Helical" evidence="1">
    <location>
        <begin position="125"/>
        <end position="145"/>
    </location>
</feature>
<keyword evidence="1" id="KW-1133">Transmembrane helix</keyword>
<name>A0A926IAA1_9FIRM</name>
<accession>A0A926IAA1</accession>
<dbReference type="InterPro" id="IPR021529">
    <property type="entry name" value="DUF2798"/>
</dbReference>
<protein>
    <submittedName>
        <fullName evidence="2">DUF2798 domain-containing protein</fullName>
    </submittedName>
</protein>
<dbReference type="RefSeq" id="WP_177269120.1">
    <property type="nucleotide sequence ID" value="NZ_JACRTA010000003.1"/>
</dbReference>
<dbReference type="EMBL" id="JACRTA010000003">
    <property type="protein sequence ID" value="MBC8568877.1"/>
    <property type="molecule type" value="Genomic_DNA"/>
</dbReference>
<dbReference type="AlphaFoldDB" id="A0A926IAA1"/>
<comment type="caution">
    <text evidence="2">The sequence shown here is derived from an EMBL/GenBank/DDBJ whole genome shotgun (WGS) entry which is preliminary data.</text>
</comment>
<evidence type="ECO:0000313" key="2">
    <source>
        <dbReference type="EMBL" id="MBC8568877.1"/>
    </source>
</evidence>
<dbReference type="Pfam" id="PF11391">
    <property type="entry name" value="DUF2798"/>
    <property type="match status" value="2"/>
</dbReference>
<reference evidence="2" key="1">
    <citation type="submission" date="2020-08" db="EMBL/GenBank/DDBJ databases">
        <title>Genome public.</title>
        <authorList>
            <person name="Liu C."/>
            <person name="Sun Q."/>
        </authorList>
    </citation>
    <scope>NUCLEOTIDE SEQUENCE</scope>
    <source>
        <strain evidence="2">NSJ-24</strain>
    </source>
</reference>
<feature type="transmembrane region" description="Helical" evidence="1">
    <location>
        <begin position="9"/>
        <end position="28"/>
    </location>
</feature>
<keyword evidence="1" id="KW-0472">Membrane</keyword>
<sequence>MPKTKFQSFIFTFITAWMMVYFMTLYNMVLSADHFTNTLFLDALLHMWIEFVIIFLCAYFFAGHIAKYFAFRIVRPEDRSIFIILTIQLFTVITQVFFASIMATIKLYGFTFLFLPHFLTAYCTNFIMALPLQLIVVGPAARFIFRNLFLRKEKEAVLKSQTREQGEEIMRRIT</sequence>
<keyword evidence="1" id="KW-0812">Transmembrane</keyword>
<gene>
    <name evidence="2" type="ORF">H8692_08910</name>
</gene>
<feature type="transmembrane region" description="Helical" evidence="1">
    <location>
        <begin position="48"/>
        <end position="69"/>
    </location>
</feature>
<evidence type="ECO:0000256" key="1">
    <source>
        <dbReference type="SAM" id="Phobius"/>
    </source>
</evidence>